<comment type="similarity">
    <text evidence="2 10">Belongs to the binding-protein-dependent transport system permease family. CysTW subfamily.</text>
</comment>
<keyword evidence="4" id="KW-0813">Transport</keyword>
<dbReference type="SUPFAM" id="SSF161098">
    <property type="entry name" value="MetI-like"/>
    <property type="match status" value="1"/>
</dbReference>
<feature type="transmembrane region" description="Helical" evidence="10">
    <location>
        <begin position="59"/>
        <end position="84"/>
    </location>
</feature>
<dbReference type="PROSITE" id="PS50928">
    <property type="entry name" value="ABC_TM1"/>
    <property type="match status" value="1"/>
</dbReference>
<proteinExistence type="inferred from homology"/>
<dbReference type="CDD" id="cd06261">
    <property type="entry name" value="TM_PBP2"/>
    <property type="match status" value="1"/>
</dbReference>
<dbReference type="GO" id="GO:0005315">
    <property type="term" value="F:phosphate transmembrane transporter activity"/>
    <property type="evidence" value="ECO:0007669"/>
    <property type="project" value="InterPro"/>
</dbReference>
<dbReference type="PANTHER" id="PTHR42922">
    <property type="entry name" value="PHOSPHATE TRANSPORT SYSTEM PERMEASE PROTEIN PSTA"/>
    <property type="match status" value="1"/>
</dbReference>
<evidence type="ECO:0000256" key="2">
    <source>
        <dbReference type="ARBA" id="ARBA00007069"/>
    </source>
</evidence>
<evidence type="ECO:0000313" key="12">
    <source>
        <dbReference type="Proteomes" id="UP000777265"/>
    </source>
</evidence>
<dbReference type="STRING" id="909663.GCA_000512235_00665"/>
<gene>
    <name evidence="11" type="primary">pstA</name>
    <name evidence="11" type="ORF">GXY80_04975</name>
</gene>
<dbReference type="InterPro" id="IPR005672">
    <property type="entry name" value="Phosphate_PstA"/>
</dbReference>
<evidence type="ECO:0000256" key="9">
    <source>
        <dbReference type="ARBA" id="ARBA00023136"/>
    </source>
</evidence>
<keyword evidence="5 10" id="KW-1003">Cell membrane</keyword>
<organism evidence="11 12">
    <name type="scientific">Syntrophorhabdus aromaticivorans</name>
    <dbReference type="NCBI Taxonomy" id="328301"/>
    <lineage>
        <taxon>Bacteria</taxon>
        <taxon>Pseudomonadati</taxon>
        <taxon>Thermodesulfobacteriota</taxon>
        <taxon>Syntrophorhabdia</taxon>
        <taxon>Syntrophorhabdales</taxon>
        <taxon>Syntrophorhabdaceae</taxon>
        <taxon>Syntrophorhabdus</taxon>
    </lineage>
</organism>
<evidence type="ECO:0000256" key="5">
    <source>
        <dbReference type="ARBA" id="ARBA00022475"/>
    </source>
</evidence>
<dbReference type="Pfam" id="PF00528">
    <property type="entry name" value="BPD_transp_1"/>
    <property type="match status" value="1"/>
</dbReference>
<dbReference type="InterPro" id="IPR035906">
    <property type="entry name" value="MetI-like_sf"/>
</dbReference>
<keyword evidence="9 10" id="KW-0472">Membrane</keyword>
<evidence type="ECO:0000256" key="4">
    <source>
        <dbReference type="ARBA" id="ARBA00022448"/>
    </source>
</evidence>
<evidence type="ECO:0000256" key="3">
    <source>
        <dbReference type="ARBA" id="ARBA00016864"/>
    </source>
</evidence>
<sequence length="273" mass="29818">MIKDRAFRGMVVLLACFSMLPLLLILYFITRNGIAVINWEFLTQLPRPIGEDGGGVFNAVAGTAVLIALSSILSIPFGITTGIYLSEKSEGKIAHVVRLCVVVLQGTPSIVIGIVAYIWIVAPFRSFSAISGGIALSIMMLPVIIKATEETLKLMPYHLKEASLALGVPYYKTILKVILPTGISGILTGILLSLARITGETAPLLFTAFGNQFMNWNLFKPIDSLPYRIFYYAMSPYPEWHAFAWGASFILVAVVLGFNLIAKGVAAKWKVQF</sequence>
<protein>
    <recommendedName>
        <fullName evidence="3 10">Phosphate transport system permease protein PstA</fullName>
    </recommendedName>
</protein>
<evidence type="ECO:0000256" key="7">
    <source>
        <dbReference type="ARBA" id="ARBA00022692"/>
    </source>
</evidence>
<keyword evidence="7 10" id="KW-0812">Transmembrane</keyword>
<evidence type="ECO:0000313" key="11">
    <source>
        <dbReference type="EMBL" id="NLW34820.1"/>
    </source>
</evidence>
<reference evidence="11" key="2">
    <citation type="submission" date="2020-01" db="EMBL/GenBank/DDBJ databases">
        <authorList>
            <person name="Campanaro S."/>
        </authorList>
    </citation>
    <scope>NUCLEOTIDE SEQUENCE</scope>
    <source>
        <strain evidence="11">AS06rmzACSIP_7</strain>
    </source>
</reference>
<reference evidence="11" key="1">
    <citation type="journal article" date="2020" name="Biotechnol. Biofuels">
        <title>New insights from the biogas microbiome by comprehensive genome-resolved metagenomics of nearly 1600 species originating from multiple anaerobic digesters.</title>
        <authorList>
            <person name="Campanaro S."/>
            <person name="Treu L."/>
            <person name="Rodriguez-R L.M."/>
            <person name="Kovalovszki A."/>
            <person name="Ziels R.M."/>
            <person name="Maus I."/>
            <person name="Zhu X."/>
            <person name="Kougias P.G."/>
            <person name="Basile A."/>
            <person name="Luo G."/>
            <person name="Schluter A."/>
            <person name="Konstantinidis K.T."/>
            <person name="Angelidaki I."/>
        </authorList>
    </citation>
    <scope>NUCLEOTIDE SEQUENCE</scope>
    <source>
        <strain evidence="11">AS06rmzACSIP_7</strain>
    </source>
</reference>
<feature type="transmembrane region" description="Helical" evidence="10">
    <location>
        <begin position="242"/>
        <end position="262"/>
    </location>
</feature>
<accession>A0A351TZL0</accession>
<dbReference type="InterPro" id="IPR000515">
    <property type="entry name" value="MetI-like"/>
</dbReference>
<keyword evidence="8 10" id="KW-1133">Transmembrane helix</keyword>
<dbReference type="InterPro" id="IPR051408">
    <property type="entry name" value="Phosphate_transprt_permease"/>
</dbReference>
<evidence type="ECO:0000256" key="6">
    <source>
        <dbReference type="ARBA" id="ARBA00022592"/>
    </source>
</evidence>
<dbReference type="EMBL" id="JAAYEE010000083">
    <property type="protein sequence ID" value="NLW34820.1"/>
    <property type="molecule type" value="Genomic_DNA"/>
</dbReference>
<comment type="caution">
    <text evidence="11">The sequence shown here is derived from an EMBL/GenBank/DDBJ whole genome shotgun (WGS) entry which is preliminary data.</text>
</comment>
<dbReference type="Proteomes" id="UP000777265">
    <property type="component" value="Unassembled WGS sequence"/>
</dbReference>
<dbReference type="NCBIfam" id="TIGR00974">
    <property type="entry name" value="3a0107s02c"/>
    <property type="match status" value="1"/>
</dbReference>
<evidence type="ECO:0000256" key="10">
    <source>
        <dbReference type="RuleBase" id="RU363043"/>
    </source>
</evidence>
<feature type="transmembrane region" description="Helical" evidence="10">
    <location>
        <begin position="12"/>
        <end position="39"/>
    </location>
</feature>
<name>A0A351TZL0_9BACT</name>
<dbReference type="GO" id="GO:0005886">
    <property type="term" value="C:plasma membrane"/>
    <property type="evidence" value="ECO:0007669"/>
    <property type="project" value="UniProtKB-SubCell"/>
</dbReference>
<evidence type="ECO:0000256" key="1">
    <source>
        <dbReference type="ARBA" id="ARBA00004651"/>
    </source>
</evidence>
<feature type="transmembrane region" description="Helical" evidence="10">
    <location>
        <begin position="126"/>
        <end position="145"/>
    </location>
</feature>
<evidence type="ECO:0000256" key="8">
    <source>
        <dbReference type="ARBA" id="ARBA00022989"/>
    </source>
</evidence>
<dbReference type="Gene3D" id="1.10.3720.10">
    <property type="entry name" value="MetI-like"/>
    <property type="match status" value="1"/>
</dbReference>
<dbReference type="GO" id="GO:0035435">
    <property type="term" value="P:phosphate ion transmembrane transport"/>
    <property type="evidence" value="ECO:0007669"/>
    <property type="project" value="InterPro"/>
</dbReference>
<feature type="transmembrane region" description="Helical" evidence="10">
    <location>
        <begin position="177"/>
        <end position="197"/>
    </location>
</feature>
<dbReference type="AlphaFoldDB" id="A0A351TZL0"/>
<keyword evidence="6" id="KW-0592">Phosphate transport</keyword>
<comment type="subcellular location">
    <subcellularLocation>
        <location evidence="1 10">Cell membrane</location>
        <topology evidence="1 10">Multi-pass membrane protein</topology>
    </subcellularLocation>
</comment>
<feature type="transmembrane region" description="Helical" evidence="10">
    <location>
        <begin position="96"/>
        <end position="120"/>
    </location>
</feature>
<dbReference type="PANTHER" id="PTHR42922:SF1">
    <property type="entry name" value="PHOSPHATE TRANSPORT SYSTEM PERMEASE PROTEIN PSTA"/>
    <property type="match status" value="1"/>
</dbReference>